<keyword evidence="3" id="KW-0813">Transport</keyword>
<evidence type="ECO:0000259" key="15">
    <source>
        <dbReference type="PROSITE" id="PS50893"/>
    </source>
</evidence>
<comment type="catalytic activity">
    <reaction evidence="14">
        <text>glutathione(out) + ATP + H2O = glutathione(in) + ADP + phosphate + H(+)</text>
        <dbReference type="Rhea" id="RHEA:29791"/>
        <dbReference type="ChEBI" id="CHEBI:15377"/>
        <dbReference type="ChEBI" id="CHEBI:15378"/>
        <dbReference type="ChEBI" id="CHEBI:30616"/>
        <dbReference type="ChEBI" id="CHEBI:43474"/>
        <dbReference type="ChEBI" id="CHEBI:57925"/>
        <dbReference type="ChEBI" id="CHEBI:456216"/>
        <dbReference type="EC" id="7.4.2.10"/>
    </reaction>
</comment>
<dbReference type="PANTHER" id="PTHR43776">
    <property type="entry name" value="TRANSPORT ATP-BINDING PROTEIN"/>
    <property type="match status" value="1"/>
</dbReference>
<evidence type="ECO:0000256" key="12">
    <source>
        <dbReference type="ARBA" id="ARBA00039050"/>
    </source>
</evidence>
<evidence type="ECO:0000256" key="2">
    <source>
        <dbReference type="ARBA" id="ARBA00011469"/>
    </source>
</evidence>
<dbReference type="EC" id="7.4.2.10" evidence="12"/>
<dbReference type="PROSITE" id="PS50893">
    <property type="entry name" value="ABC_TRANSPORTER_2"/>
    <property type="match status" value="1"/>
</dbReference>
<evidence type="ECO:0000256" key="6">
    <source>
        <dbReference type="ARBA" id="ARBA00022741"/>
    </source>
</evidence>
<keyword evidence="6" id="KW-0547">Nucleotide-binding</keyword>
<dbReference type="PANTHER" id="PTHR43776:SF15">
    <property type="entry name" value="GLUTATHIONE IMPORT ATP-BINDING PROTEIN GSIA"/>
    <property type="match status" value="1"/>
</dbReference>
<comment type="similarity">
    <text evidence="11">Belongs to the ABC transporter superfamily. Glutathione importer (TC 3.A.1.5.11) family.</text>
</comment>
<dbReference type="RefSeq" id="WP_084912712.1">
    <property type="nucleotide sequence ID" value="NZ_MRWE01000020.1"/>
</dbReference>
<evidence type="ECO:0000256" key="9">
    <source>
        <dbReference type="ARBA" id="ARBA00023136"/>
    </source>
</evidence>
<dbReference type="GO" id="GO:0005886">
    <property type="term" value="C:plasma membrane"/>
    <property type="evidence" value="ECO:0007669"/>
    <property type="project" value="UniProtKB-SubCell"/>
</dbReference>
<dbReference type="GO" id="GO:0005524">
    <property type="term" value="F:ATP binding"/>
    <property type="evidence" value="ECO:0007669"/>
    <property type="project" value="UniProtKB-KW"/>
</dbReference>
<reference evidence="16 17" key="1">
    <citation type="journal article" date="2017" name="Int. J. Syst. Evol. Microbiol.">
        <title>Rouxiella badensis sp. nov. and Rouxiella silvae sp. nov. isolated from peat bog soil in Germany and emendation of the genus description.</title>
        <authorList>
            <person name="Le Fleche-Mateos A."/>
            <person name="Kugler J.H."/>
            <person name="Hansen S.H."/>
            <person name="Syldatk C."/>
            <person name="Hausmann R."/>
            <person name="Lomprez F."/>
            <person name="Vandenbogaert M."/>
            <person name="Manuguerra J.C."/>
            <person name="Grimont P.A."/>
        </authorList>
    </citation>
    <scope>NUCLEOTIDE SEQUENCE [LARGE SCALE GENOMIC DNA]</scope>
    <source>
        <strain evidence="16 17">DSM 100043</strain>
    </source>
</reference>
<keyword evidence="7 16" id="KW-0067">ATP-binding</keyword>
<comment type="function">
    <text evidence="10">Part of the ABC transporter complex GsiABCD involved in glutathione import. Responsible for energy coupling to the transport system.</text>
</comment>
<dbReference type="InterPro" id="IPR027417">
    <property type="entry name" value="P-loop_NTPase"/>
</dbReference>
<evidence type="ECO:0000256" key="7">
    <source>
        <dbReference type="ARBA" id="ARBA00022840"/>
    </source>
</evidence>
<keyword evidence="4" id="KW-1003">Cell membrane</keyword>
<evidence type="ECO:0000256" key="1">
    <source>
        <dbReference type="ARBA" id="ARBA00004417"/>
    </source>
</evidence>
<dbReference type="SMART" id="SM00382">
    <property type="entry name" value="AAA"/>
    <property type="match status" value="1"/>
</dbReference>
<evidence type="ECO:0000313" key="17">
    <source>
        <dbReference type="Proteomes" id="UP000192536"/>
    </source>
</evidence>
<dbReference type="CDD" id="cd03257">
    <property type="entry name" value="ABC_NikE_OppD_transporters"/>
    <property type="match status" value="1"/>
</dbReference>
<gene>
    <name evidence="16" type="ORF">BS640_13120</name>
</gene>
<sequence>MITLDQLRISFGDTEVVKGVSFHVANGESFGIVGESGSGKSTILRALAGLNQHWSGSMDIGGEAQTTKRAKRFYRRVQMVFQDPYGSLHPRQTIDRILAEPLVVHGFLNIEKRIADALSEVALPQSVRFRFPHQLSGGQRQRVAIARALISEPQVLLLDEPTSALDVSVQAEILNLLTDIREQKKLTYVMVTHNLAVVTHLCTRIGVMIGGQMVELVSANDLRAGNVTHPHTAELRKLSLNLEEPEID</sequence>
<dbReference type="Proteomes" id="UP000192536">
    <property type="component" value="Unassembled WGS sequence"/>
</dbReference>
<evidence type="ECO:0000313" key="16">
    <source>
        <dbReference type="EMBL" id="ORJ25031.1"/>
    </source>
</evidence>
<comment type="subunit">
    <text evidence="2">The complex is composed of two ATP-binding proteins (GsiA), two transmembrane proteins (GsiC and GsiD) and a solute-binding protein (GsiB).</text>
</comment>
<dbReference type="Pfam" id="PF00005">
    <property type="entry name" value="ABC_tran"/>
    <property type="match status" value="1"/>
</dbReference>
<evidence type="ECO:0000256" key="5">
    <source>
        <dbReference type="ARBA" id="ARBA00022519"/>
    </source>
</evidence>
<dbReference type="STRING" id="1646377.BS640_13120"/>
<dbReference type="GO" id="GO:0016887">
    <property type="term" value="F:ATP hydrolysis activity"/>
    <property type="evidence" value="ECO:0007669"/>
    <property type="project" value="InterPro"/>
</dbReference>
<evidence type="ECO:0000256" key="4">
    <source>
        <dbReference type="ARBA" id="ARBA00022475"/>
    </source>
</evidence>
<keyword evidence="8" id="KW-1278">Translocase</keyword>
<dbReference type="InterPro" id="IPR003439">
    <property type="entry name" value="ABC_transporter-like_ATP-bd"/>
</dbReference>
<evidence type="ECO:0000256" key="14">
    <source>
        <dbReference type="ARBA" id="ARBA00047640"/>
    </source>
</evidence>
<dbReference type="InterPro" id="IPR050319">
    <property type="entry name" value="ABC_transp_ATP-bind"/>
</dbReference>
<accession>A0A1X0WE55</accession>
<proteinExistence type="inferred from homology"/>
<evidence type="ECO:0000256" key="10">
    <source>
        <dbReference type="ARBA" id="ARBA00037530"/>
    </source>
</evidence>
<dbReference type="InterPro" id="IPR017871">
    <property type="entry name" value="ABC_transporter-like_CS"/>
</dbReference>
<feature type="domain" description="ABC transporter" evidence="15">
    <location>
        <begin position="2"/>
        <end position="235"/>
    </location>
</feature>
<dbReference type="AlphaFoldDB" id="A0A1X0WE55"/>
<name>A0A1X0WE55_9GAMM</name>
<dbReference type="InterPro" id="IPR003593">
    <property type="entry name" value="AAA+_ATPase"/>
</dbReference>
<keyword evidence="17" id="KW-1185">Reference proteome</keyword>
<comment type="subcellular location">
    <subcellularLocation>
        <location evidence="1">Cell inner membrane</location>
        <topology evidence="1">Peripheral membrane protein</topology>
    </subcellularLocation>
</comment>
<protein>
    <recommendedName>
        <fullName evidence="13">Glutathione import ATP-binding protein GsiA</fullName>
        <ecNumber evidence="12">7.4.2.10</ecNumber>
    </recommendedName>
</protein>
<dbReference type="EMBL" id="MRWE01000020">
    <property type="protein sequence ID" value="ORJ25031.1"/>
    <property type="molecule type" value="Genomic_DNA"/>
</dbReference>
<organism evidence="16 17">
    <name type="scientific">Rouxiella badensis</name>
    <dbReference type="NCBI Taxonomy" id="1646377"/>
    <lineage>
        <taxon>Bacteria</taxon>
        <taxon>Pseudomonadati</taxon>
        <taxon>Pseudomonadota</taxon>
        <taxon>Gammaproteobacteria</taxon>
        <taxon>Enterobacterales</taxon>
        <taxon>Yersiniaceae</taxon>
        <taxon>Rouxiella</taxon>
    </lineage>
</organism>
<evidence type="ECO:0000256" key="11">
    <source>
        <dbReference type="ARBA" id="ARBA00038416"/>
    </source>
</evidence>
<evidence type="ECO:0000256" key="3">
    <source>
        <dbReference type="ARBA" id="ARBA00022448"/>
    </source>
</evidence>
<keyword evidence="9" id="KW-0472">Membrane</keyword>
<comment type="caution">
    <text evidence="16">The sequence shown here is derived from an EMBL/GenBank/DDBJ whole genome shotgun (WGS) entry which is preliminary data.</text>
</comment>
<dbReference type="GO" id="GO:0055085">
    <property type="term" value="P:transmembrane transport"/>
    <property type="evidence" value="ECO:0007669"/>
    <property type="project" value="UniProtKB-ARBA"/>
</dbReference>
<dbReference type="Gene3D" id="3.40.50.300">
    <property type="entry name" value="P-loop containing nucleotide triphosphate hydrolases"/>
    <property type="match status" value="1"/>
</dbReference>
<keyword evidence="5" id="KW-0997">Cell inner membrane</keyword>
<evidence type="ECO:0000256" key="13">
    <source>
        <dbReference type="ARBA" id="ARBA00041187"/>
    </source>
</evidence>
<dbReference type="SUPFAM" id="SSF52540">
    <property type="entry name" value="P-loop containing nucleoside triphosphate hydrolases"/>
    <property type="match status" value="1"/>
</dbReference>
<evidence type="ECO:0000256" key="8">
    <source>
        <dbReference type="ARBA" id="ARBA00022967"/>
    </source>
</evidence>
<dbReference type="PROSITE" id="PS00211">
    <property type="entry name" value="ABC_TRANSPORTER_1"/>
    <property type="match status" value="1"/>
</dbReference>